<dbReference type="AlphaFoldDB" id="A0A388K3S3"/>
<dbReference type="Gramene" id="GBG64666">
    <property type="protein sequence ID" value="GBG64666"/>
    <property type="gene ID" value="CBR_g45721"/>
</dbReference>
<feature type="domain" description="Alpha-amylase C-terminal beta-sheet" evidence="9">
    <location>
        <begin position="483"/>
        <end position="548"/>
    </location>
</feature>
<dbReference type="GO" id="GO:0005975">
    <property type="term" value="P:carbohydrate metabolic process"/>
    <property type="evidence" value="ECO:0007669"/>
    <property type="project" value="InterPro"/>
</dbReference>
<comment type="similarity">
    <text evidence="2">Belongs to the glycosyl hydrolase 13 family.</text>
</comment>
<dbReference type="EC" id="3.2.1.1" evidence="3"/>
<proteinExistence type="inferred from homology"/>
<feature type="compositionally biased region" description="Low complexity" evidence="7">
    <location>
        <begin position="45"/>
        <end position="65"/>
    </location>
</feature>
<evidence type="ECO:0000256" key="5">
    <source>
        <dbReference type="ARBA" id="ARBA00023295"/>
    </source>
</evidence>
<feature type="region of interest" description="Disordered" evidence="7">
    <location>
        <begin position="24"/>
        <end position="65"/>
    </location>
</feature>
<dbReference type="STRING" id="69332.A0A388K3S3"/>
<sequence>MTMDVARTLSTAVQCAPAGALDTAANRNASAPPRSSMLKSVPVTASWHSSGSPRRSRSARISAESVITGGGERRTSFLGTAVALRKALALPALDLLTPCQLREQRVLIGRIRIVVSSSLQETTAFTHVEQQGRVPHPVPTDPLKVVMMQAFNWDSCKKGGWYKNLKGKAADLADAGVTDIWLPPPSQAADPHGYLPGQLYNMNESRYGNEEELKAMIDEMHKNDIGCLMDLVLNHRSASKQDNQGRWNIYLGGAGNGKLDWGPWALTCDGIYNSGGSGRPDTGEKCAYAPDVDHTNKRVQDELVEWMLWMRHHMGFDGWRFDFVKGYAAEYVTMYSDRTDPTFNVAELWTDMRYENGKLAFDQNAHRQVMCSWIDKTKGRCGCFDFTTKGILQEAVKNNEYWRLRDRDGKPPGLIGWYPRKSVTFIDNHDTGSSQNFWPFPSDQVMQGYAYILTHPGNPCLFYDHYFDWGLKEEIKNLVKLRQRNGVHAKSPVKILAAESDMYVAEVIGTSGSVILKLGPRYDMGKLTPSKGDWRKAASGRNYSVWEKIPVPIPAPLPTFAAGLDAEPLPELARMLLDETSNKEEGAQKGGVGV</sequence>
<keyword evidence="11" id="KW-1185">Reference proteome</keyword>
<evidence type="ECO:0000256" key="7">
    <source>
        <dbReference type="SAM" id="MobiDB-lite"/>
    </source>
</evidence>
<dbReference type="InterPro" id="IPR013780">
    <property type="entry name" value="Glyco_hydro_b"/>
</dbReference>
<comment type="caution">
    <text evidence="10">The sequence shown here is derived from an EMBL/GenBank/DDBJ whole genome shotgun (WGS) entry which is preliminary data.</text>
</comment>
<dbReference type="GO" id="GO:0004556">
    <property type="term" value="F:alpha-amylase activity"/>
    <property type="evidence" value="ECO:0007669"/>
    <property type="project" value="UniProtKB-EC"/>
</dbReference>
<dbReference type="Gene3D" id="2.60.40.1180">
    <property type="entry name" value="Golgi alpha-mannosidase II"/>
    <property type="match status" value="1"/>
</dbReference>
<evidence type="ECO:0000256" key="2">
    <source>
        <dbReference type="ARBA" id="ARBA00008061"/>
    </source>
</evidence>
<evidence type="ECO:0000259" key="9">
    <source>
        <dbReference type="SMART" id="SM00810"/>
    </source>
</evidence>
<evidence type="ECO:0000313" key="11">
    <source>
        <dbReference type="Proteomes" id="UP000265515"/>
    </source>
</evidence>
<dbReference type="SUPFAM" id="SSF51011">
    <property type="entry name" value="Glycosyl hydrolase domain"/>
    <property type="match status" value="1"/>
</dbReference>
<evidence type="ECO:0000313" key="10">
    <source>
        <dbReference type="EMBL" id="GBG64666.1"/>
    </source>
</evidence>
<gene>
    <name evidence="10" type="ORF">CBR_g45721</name>
</gene>
<dbReference type="OrthoDB" id="550577at2759"/>
<reference evidence="10 11" key="1">
    <citation type="journal article" date="2018" name="Cell">
        <title>The Chara Genome: Secondary Complexity and Implications for Plant Terrestrialization.</title>
        <authorList>
            <person name="Nishiyama T."/>
            <person name="Sakayama H."/>
            <person name="Vries J.D."/>
            <person name="Buschmann H."/>
            <person name="Saint-Marcoux D."/>
            <person name="Ullrich K.K."/>
            <person name="Haas F.B."/>
            <person name="Vanderstraeten L."/>
            <person name="Becker D."/>
            <person name="Lang D."/>
            <person name="Vosolsobe S."/>
            <person name="Rombauts S."/>
            <person name="Wilhelmsson P.K.I."/>
            <person name="Janitza P."/>
            <person name="Kern R."/>
            <person name="Heyl A."/>
            <person name="Rumpler F."/>
            <person name="Villalobos L.I.A.C."/>
            <person name="Clay J.M."/>
            <person name="Skokan R."/>
            <person name="Toyoda A."/>
            <person name="Suzuki Y."/>
            <person name="Kagoshima H."/>
            <person name="Schijlen E."/>
            <person name="Tajeshwar N."/>
            <person name="Catarino B."/>
            <person name="Hetherington A.J."/>
            <person name="Saltykova A."/>
            <person name="Bonnot C."/>
            <person name="Breuninger H."/>
            <person name="Symeonidi A."/>
            <person name="Radhakrishnan G.V."/>
            <person name="Van Nieuwerburgh F."/>
            <person name="Deforce D."/>
            <person name="Chang C."/>
            <person name="Karol K.G."/>
            <person name="Hedrich R."/>
            <person name="Ulvskov P."/>
            <person name="Glockner G."/>
            <person name="Delwiche C.F."/>
            <person name="Petrasek J."/>
            <person name="Van de Peer Y."/>
            <person name="Friml J."/>
            <person name="Beilby M."/>
            <person name="Dolan L."/>
            <person name="Kohara Y."/>
            <person name="Sugano S."/>
            <person name="Fujiyama A."/>
            <person name="Delaux P.-M."/>
            <person name="Quint M."/>
            <person name="TheiBen G."/>
            <person name="Hagemann M."/>
            <person name="Harholt J."/>
            <person name="Dunand C."/>
            <person name="Zachgo S."/>
            <person name="Langdale J."/>
            <person name="Maumus F."/>
            <person name="Straeten D.V.D."/>
            <person name="Gould S.B."/>
            <person name="Rensing S.A."/>
        </authorList>
    </citation>
    <scope>NUCLEOTIDE SEQUENCE [LARGE SCALE GENOMIC DNA]</scope>
    <source>
        <strain evidence="10 11">S276</strain>
    </source>
</reference>
<dbReference type="Proteomes" id="UP000265515">
    <property type="component" value="Unassembled WGS sequence"/>
</dbReference>
<comment type="catalytic activity">
    <reaction evidence="1">
        <text>Endohydrolysis of (1-&gt;4)-alpha-D-glucosidic linkages in polysaccharides containing three or more (1-&gt;4)-alpha-linked D-glucose units.</text>
        <dbReference type="EC" id="3.2.1.1"/>
    </reaction>
</comment>
<dbReference type="Pfam" id="PF07821">
    <property type="entry name" value="Alpha-amyl_C2"/>
    <property type="match status" value="1"/>
</dbReference>
<organism evidence="10 11">
    <name type="scientific">Chara braunii</name>
    <name type="common">Braun's stonewort</name>
    <dbReference type="NCBI Taxonomy" id="69332"/>
    <lineage>
        <taxon>Eukaryota</taxon>
        <taxon>Viridiplantae</taxon>
        <taxon>Streptophyta</taxon>
        <taxon>Charophyceae</taxon>
        <taxon>Charales</taxon>
        <taxon>Characeae</taxon>
        <taxon>Chara</taxon>
    </lineage>
</organism>
<dbReference type="SUPFAM" id="SSF51445">
    <property type="entry name" value="(Trans)glycosidases"/>
    <property type="match status" value="1"/>
</dbReference>
<evidence type="ECO:0000256" key="3">
    <source>
        <dbReference type="ARBA" id="ARBA00012595"/>
    </source>
</evidence>
<evidence type="ECO:0000259" key="8">
    <source>
        <dbReference type="SMART" id="SM00642"/>
    </source>
</evidence>
<dbReference type="CDD" id="cd11314">
    <property type="entry name" value="AmyAc_arch_bac_plant_AmyA"/>
    <property type="match status" value="1"/>
</dbReference>
<name>A0A388K3S3_CHABU</name>
<dbReference type="Gene3D" id="3.20.20.80">
    <property type="entry name" value="Glycosidases"/>
    <property type="match status" value="1"/>
</dbReference>
<dbReference type="Pfam" id="PF00128">
    <property type="entry name" value="Alpha-amylase"/>
    <property type="match status" value="1"/>
</dbReference>
<accession>A0A388K3S3</accession>
<evidence type="ECO:0000256" key="6">
    <source>
        <dbReference type="ARBA" id="ARBA00030238"/>
    </source>
</evidence>
<keyword evidence="5" id="KW-0326">Glycosidase</keyword>
<dbReference type="EMBL" id="BFEA01000052">
    <property type="protein sequence ID" value="GBG64666.1"/>
    <property type="molecule type" value="Genomic_DNA"/>
</dbReference>
<dbReference type="GO" id="GO:0005509">
    <property type="term" value="F:calcium ion binding"/>
    <property type="evidence" value="ECO:0007669"/>
    <property type="project" value="InterPro"/>
</dbReference>
<dbReference type="InterPro" id="IPR012850">
    <property type="entry name" value="A-amylase_bs_C"/>
</dbReference>
<feature type="domain" description="Glycosyl hydrolase family 13 catalytic" evidence="8">
    <location>
        <begin position="145"/>
        <end position="482"/>
    </location>
</feature>
<keyword evidence="4" id="KW-0378">Hydrolase</keyword>
<evidence type="ECO:0000256" key="4">
    <source>
        <dbReference type="ARBA" id="ARBA00022801"/>
    </source>
</evidence>
<evidence type="ECO:0000256" key="1">
    <source>
        <dbReference type="ARBA" id="ARBA00000548"/>
    </source>
</evidence>
<dbReference type="PANTHER" id="PTHR43447">
    <property type="entry name" value="ALPHA-AMYLASE"/>
    <property type="match status" value="1"/>
</dbReference>
<dbReference type="InterPro" id="IPR017853">
    <property type="entry name" value="GH"/>
</dbReference>
<dbReference type="SMART" id="SM00810">
    <property type="entry name" value="Alpha-amyl_C2"/>
    <property type="match status" value="1"/>
</dbReference>
<dbReference type="OMA" id="GIPCLFW"/>
<dbReference type="SMART" id="SM00642">
    <property type="entry name" value="Aamy"/>
    <property type="match status" value="1"/>
</dbReference>
<protein>
    <recommendedName>
        <fullName evidence="3">alpha-amylase</fullName>
        <ecNumber evidence="3">3.2.1.1</ecNumber>
    </recommendedName>
    <alternativeName>
        <fullName evidence="6">1,4-alpha-D-glucan glucanohydrolase</fullName>
    </alternativeName>
</protein>
<dbReference type="InterPro" id="IPR006047">
    <property type="entry name" value="GH13_cat_dom"/>
</dbReference>